<evidence type="ECO:0000256" key="1">
    <source>
        <dbReference type="ARBA" id="ARBA00005655"/>
    </source>
</evidence>
<reference evidence="4 5" key="1">
    <citation type="submission" date="2024-08" db="EMBL/GenBank/DDBJ databases">
        <title>Gnathostoma spinigerum genome.</title>
        <authorList>
            <person name="Gonzalez-Bertolin B."/>
            <person name="Monzon S."/>
            <person name="Zaballos A."/>
            <person name="Jimenez P."/>
            <person name="Dekumyoy P."/>
            <person name="Varona S."/>
            <person name="Cuesta I."/>
            <person name="Sumanam S."/>
            <person name="Adisakwattana P."/>
            <person name="Gasser R.B."/>
            <person name="Hernandez-Gonzalez A."/>
            <person name="Young N.D."/>
            <person name="Perteguer M.J."/>
        </authorList>
    </citation>
    <scope>NUCLEOTIDE SEQUENCE [LARGE SCALE GENOMIC DNA]</scope>
    <source>
        <strain evidence="4">AL3</strain>
        <tissue evidence="4">Liver</tissue>
    </source>
</reference>
<feature type="compositionally biased region" description="Basic and acidic residues" evidence="3">
    <location>
        <begin position="163"/>
        <end position="183"/>
    </location>
</feature>
<feature type="compositionally biased region" description="Basic and acidic residues" evidence="3">
    <location>
        <begin position="112"/>
        <end position="145"/>
    </location>
</feature>
<dbReference type="Pfam" id="PF03194">
    <property type="entry name" value="LUC7"/>
    <property type="match status" value="1"/>
</dbReference>
<comment type="caution">
    <text evidence="4">The sequence shown here is derived from an EMBL/GenBank/DDBJ whole genome shotgun (WGS) entry which is preliminary data.</text>
</comment>
<evidence type="ECO:0000313" key="4">
    <source>
        <dbReference type="EMBL" id="MFH4980676.1"/>
    </source>
</evidence>
<feature type="coiled-coil region" evidence="2">
    <location>
        <begin position="6"/>
        <end position="40"/>
    </location>
</feature>
<dbReference type="AlphaFoldDB" id="A0ABD6ELM3"/>
<keyword evidence="5" id="KW-1185">Reference proteome</keyword>
<gene>
    <name evidence="4" type="ORF">AB6A40_007385</name>
</gene>
<accession>A0ABD6ELM3</accession>
<dbReference type="PANTHER" id="PTHR12375">
    <property type="entry name" value="RNA-BINDING PROTEIN LUC7-RELATED"/>
    <property type="match status" value="1"/>
</dbReference>
<keyword evidence="2" id="KW-0175">Coiled coil</keyword>
<evidence type="ECO:0000256" key="2">
    <source>
        <dbReference type="SAM" id="Coils"/>
    </source>
</evidence>
<comment type="similarity">
    <text evidence="1">Belongs to the Luc7 family.</text>
</comment>
<proteinExistence type="inferred from homology"/>
<dbReference type="InterPro" id="IPR004882">
    <property type="entry name" value="Luc7-rel"/>
</dbReference>
<sequence length="183" mass="22362">MEALGNEGKVEEAMELSKSIEELKRKKKDLENDVRTVLNTPQVRLRVCETCSAQLSIMEHETRLADHYGGKMHLGMEEIRERYEEMSKTIEARRAAWKKARFSKFDSRVDERDRDREKYRESSNKDSRDYRDRDRERDRDRDRERRRSSRSPPRRRRSRSPRSSRESSRRDDRDRDIRRDRER</sequence>
<feature type="region of interest" description="Disordered" evidence="3">
    <location>
        <begin position="112"/>
        <end position="183"/>
    </location>
</feature>
<dbReference type="Proteomes" id="UP001608902">
    <property type="component" value="Unassembled WGS sequence"/>
</dbReference>
<evidence type="ECO:0000313" key="5">
    <source>
        <dbReference type="Proteomes" id="UP001608902"/>
    </source>
</evidence>
<evidence type="ECO:0000256" key="3">
    <source>
        <dbReference type="SAM" id="MobiDB-lite"/>
    </source>
</evidence>
<feature type="compositionally biased region" description="Basic residues" evidence="3">
    <location>
        <begin position="146"/>
        <end position="162"/>
    </location>
</feature>
<protein>
    <submittedName>
        <fullName evidence="4">Uncharacterized protein</fullName>
    </submittedName>
</protein>
<dbReference type="EMBL" id="JBGFUD010005913">
    <property type="protein sequence ID" value="MFH4980676.1"/>
    <property type="molecule type" value="Genomic_DNA"/>
</dbReference>
<name>A0ABD6ELM3_9BILA</name>
<organism evidence="4 5">
    <name type="scientific">Gnathostoma spinigerum</name>
    <dbReference type="NCBI Taxonomy" id="75299"/>
    <lineage>
        <taxon>Eukaryota</taxon>
        <taxon>Metazoa</taxon>
        <taxon>Ecdysozoa</taxon>
        <taxon>Nematoda</taxon>
        <taxon>Chromadorea</taxon>
        <taxon>Rhabditida</taxon>
        <taxon>Spirurina</taxon>
        <taxon>Gnathostomatomorpha</taxon>
        <taxon>Gnathostomatoidea</taxon>
        <taxon>Gnathostomatidae</taxon>
        <taxon>Gnathostoma</taxon>
    </lineage>
</organism>